<feature type="compositionally biased region" description="Polar residues" evidence="6">
    <location>
        <begin position="187"/>
        <end position="211"/>
    </location>
</feature>
<feature type="compositionally biased region" description="Basic and acidic residues" evidence="6">
    <location>
        <begin position="283"/>
        <end position="303"/>
    </location>
</feature>
<evidence type="ECO:0000259" key="7">
    <source>
        <dbReference type="Pfam" id="PF06886"/>
    </source>
</evidence>
<feature type="compositionally biased region" description="Polar residues" evidence="6">
    <location>
        <begin position="446"/>
        <end position="470"/>
    </location>
</feature>
<feature type="compositionally biased region" description="Polar residues" evidence="6">
    <location>
        <begin position="344"/>
        <end position="353"/>
    </location>
</feature>
<evidence type="ECO:0000256" key="5">
    <source>
        <dbReference type="ARBA" id="ARBA00023212"/>
    </source>
</evidence>
<name>A0A067KW54_JATCU</name>
<organism evidence="8 9">
    <name type="scientific">Jatropha curcas</name>
    <name type="common">Barbados nut</name>
    <dbReference type="NCBI Taxonomy" id="180498"/>
    <lineage>
        <taxon>Eukaryota</taxon>
        <taxon>Viridiplantae</taxon>
        <taxon>Streptophyta</taxon>
        <taxon>Embryophyta</taxon>
        <taxon>Tracheophyta</taxon>
        <taxon>Spermatophyta</taxon>
        <taxon>Magnoliopsida</taxon>
        <taxon>eudicotyledons</taxon>
        <taxon>Gunneridae</taxon>
        <taxon>Pentapetalae</taxon>
        <taxon>rosids</taxon>
        <taxon>fabids</taxon>
        <taxon>Malpighiales</taxon>
        <taxon>Euphorbiaceae</taxon>
        <taxon>Crotonoideae</taxon>
        <taxon>Jatropheae</taxon>
        <taxon>Jatropha</taxon>
    </lineage>
</organism>
<evidence type="ECO:0000256" key="3">
    <source>
        <dbReference type="ARBA" id="ARBA00022490"/>
    </source>
</evidence>
<dbReference type="GO" id="GO:0008017">
    <property type="term" value="F:microtubule binding"/>
    <property type="evidence" value="ECO:0007669"/>
    <property type="project" value="InterPro"/>
</dbReference>
<sequence>MESDNAFEVKDESVTEERHLEALAMEPTKEENNSPNGQGPKIANEISEIVAKVEGHNSSDAGINVKANSSTESATPASKNNRLSKDKPNVKSPGPFSLNQKPSLSQSLSFPAKGVRPDNMRKSIDGHPTKTMVKHAQENGQKSKITSNGSITSAFRSTQTTKRASIGVISKETNVNGGKAFPRRTSLDTMPNKQQATPVKSSSLSESTNGLPSGVPELLADQNSEPVTTTLLGKDDDDLHSTTSSATHSRRASGSGFSFRLEERAEKRKEFFSKLEEKIHAKEIEKSNLQAKSKENQEAEIRQLRKSLKFKATPMPNFYKEPPPKVELKKIPTTRPISPKLGRNKSSNTSINSPAEGGGSSLSPRSSQVPHPLNKDLSNPIKGIQRNGNNDIVASKTPIKKSQPKLQTKSATTGAEGKTMKSKGKPVESESRNPQACAEKAEENHTSSVNVLTCENGSDTNTMPENNSAQDGGLILSPPNPEIILAEVTVGG</sequence>
<dbReference type="STRING" id="180498.A0A067KW54"/>
<keyword evidence="3" id="KW-0963">Cytoplasm</keyword>
<feature type="compositionally biased region" description="Polar residues" evidence="6">
    <location>
        <begin position="138"/>
        <end position="163"/>
    </location>
</feature>
<feature type="region of interest" description="Disordered" evidence="6">
    <location>
        <begin position="283"/>
        <end position="479"/>
    </location>
</feature>
<dbReference type="Proteomes" id="UP000027138">
    <property type="component" value="Unassembled WGS sequence"/>
</dbReference>
<dbReference type="InterPro" id="IPR027329">
    <property type="entry name" value="TPX2_C"/>
</dbReference>
<dbReference type="AlphaFoldDB" id="A0A067KW54"/>
<comment type="subcellular location">
    <subcellularLocation>
        <location evidence="1">Cytoplasm</location>
        <location evidence="1">Cytoskeleton</location>
    </subcellularLocation>
</comment>
<gene>
    <name evidence="8" type="ORF">JCGZ_08723</name>
</gene>
<comment type="similarity">
    <text evidence="2">Belongs to the TPX2 family.</text>
</comment>
<dbReference type="Pfam" id="PF06886">
    <property type="entry name" value="TPX2"/>
    <property type="match status" value="1"/>
</dbReference>
<feature type="compositionally biased region" description="Polar residues" evidence="6">
    <location>
        <begin position="58"/>
        <end position="81"/>
    </location>
</feature>
<dbReference type="InterPro" id="IPR044833">
    <property type="entry name" value="WDL5/6"/>
</dbReference>
<keyword evidence="9" id="KW-1185">Reference proteome</keyword>
<dbReference type="OrthoDB" id="1939285at2759"/>
<reference evidence="8 9" key="1">
    <citation type="journal article" date="2014" name="PLoS ONE">
        <title>Global Analysis of Gene Expression Profiles in Physic Nut (Jatropha curcas L.) Seedlings Exposed to Salt Stress.</title>
        <authorList>
            <person name="Zhang L."/>
            <person name="Zhang C."/>
            <person name="Wu P."/>
            <person name="Chen Y."/>
            <person name="Li M."/>
            <person name="Jiang H."/>
            <person name="Wu G."/>
        </authorList>
    </citation>
    <scope>NUCLEOTIDE SEQUENCE [LARGE SCALE GENOMIC DNA]</scope>
    <source>
        <strain evidence="9">cv. GZQX0401</strain>
        <tissue evidence="8">Young leaves</tissue>
    </source>
</reference>
<dbReference type="GO" id="GO:0005874">
    <property type="term" value="C:microtubule"/>
    <property type="evidence" value="ECO:0007669"/>
    <property type="project" value="UniProtKB-KW"/>
</dbReference>
<feature type="compositionally biased region" description="Polar residues" evidence="6">
    <location>
        <begin position="404"/>
        <end position="413"/>
    </location>
</feature>
<feature type="compositionally biased region" description="Polar residues" evidence="6">
    <location>
        <begin position="97"/>
        <end position="109"/>
    </location>
</feature>
<feature type="compositionally biased region" description="Basic and acidic residues" evidence="6">
    <location>
        <begin position="115"/>
        <end position="128"/>
    </location>
</feature>
<protein>
    <recommendedName>
        <fullName evidence="7">TPX2 C-terminal domain-containing protein</fullName>
    </recommendedName>
</protein>
<feature type="domain" description="TPX2 C-terminal" evidence="7">
    <location>
        <begin position="257"/>
        <end position="331"/>
    </location>
</feature>
<evidence type="ECO:0000256" key="6">
    <source>
        <dbReference type="SAM" id="MobiDB-lite"/>
    </source>
</evidence>
<accession>A0A067KW54</accession>
<keyword evidence="4" id="KW-0493">Microtubule</keyword>
<evidence type="ECO:0000313" key="8">
    <source>
        <dbReference type="EMBL" id="KDP36079.1"/>
    </source>
</evidence>
<evidence type="ECO:0000256" key="1">
    <source>
        <dbReference type="ARBA" id="ARBA00004245"/>
    </source>
</evidence>
<dbReference type="EMBL" id="KK914453">
    <property type="protein sequence ID" value="KDP36079.1"/>
    <property type="molecule type" value="Genomic_DNA"/>
</dbReference>
<evidence type="ECO:0000313" key="9">
    <source>
        <dbReference type="Proteomes" id="UP000027138"/>
    </source>
</evidence>
<evidence type="ECO:0000256" key="2">
    <source>
        <dbReference type="ARBA" id="ARBA00005885"/>
    </source>
</evidence>
<proteinExistence type="inferred from homology"/>
<evidence type="ECO:0000256" key="4">
    <source>
        <dbReference type="ARBA" id="ARBA00022701"/>
    </source>
</evidence>
<keyword evidence="5" id="KW-0206">Cytoskeleton</keyword>
<feature type="region of interest" description="Disordered" evidence="6">
    <location>
        <begin position="1"/>
        <end position="260"/>
    </location>
</feature>
<feature type="compositionally biased region" description="Low complexity" evidence="6">
    <location>
        <begin position="241"/>
        <end position="259"/>
    </location>
</feature>
<feature type="compositionally biased region" description="Basic and acidic residues" evidence="6">
    <location>
        <begin position="7"/>
        <end position="32"/>
    </location>
</feature>
<dbReference type="PANTHER" id="PTHR31358">
    <property type="entry name" value="PROTEIN WVD2-LIKE 4"/>
    <property type="match status" value="1"/>
</dbReference>
<dbReference type="KEGG" id="jcu:105635780"/>
<dbReference type="PANTHER" id="PTHR31358:SF30">
    <property type="entry name" value="PROTEIN WVD2-LIKE 4"/>
    <property type="match status" value="1"/>
</dbReference>